<reference evidence="5 6" key="1">
    <citation type="journal article" date="2019" name="Syst. Appl. Microbiol.">
        <title>Polyphasic characterization of two novel Lactobacillus spp. isolated from blown salami packages: Description of Lactobacillus halodurans sp. nov. and Lactobacillus salsicarnum sp. nov.</title>
        <authorList>
            <person name="Schuster J.A."/>
            <person name="Klingl A."/>
            <person name="Vogel R.F."/>
            <person name="Ehrmann M.A."/>
        </authorList>
    </citation>
    <scope>NUCLEOTIDE SEQUENCE [LARGE SCALE GENOMIC DNA]</scope>
    <source>
        <strain evidence="3 6">TMW 1.2098</strain>
        <strain evidence="4 5">TMW 1.2118</strain>
    </source>
</reference>
<feature type="domain" description="Chromosomal replication initiator protein DnaA ATPAse" evidence="1">
    <location>
        <begin position="128"/>
        <end position="237"/>
    </location>
</feature>
<dbReference type="PANTHER" id="PTHR30050">
    <property type="entry name" value="CHROMOSOMAL REPLICATION INITIATOR PROTEIN DNAA"/>
    <property type="match status" value="1"/>
</dbReference>
<organism evidence="4 5">
    <name type="scientific">Companilactobacillus mishanensis</name>
    <dbReference type="NCBI Taxonomy" id="2486008"/>
    <lineage>
        <taxon>Bacteria</taxon>
        <taxon>Bacillati</taxon>
        <taxon>Bacillota</taxon>
        <taxon>Bacilli</taxon>
        <taxon>Lactobacillales</taxon>
        <taxon>Lactobacillaceae</taxon>
        <taxon>Companilactobacillus</taxon>
    </lineage>
</organism>
<dbReference type="AlphaFoldDB" id="A0A5P0ZEI8"/>
<evidence type="ECO:0000313" key="5">
    <source>
        <dbReference type="Proteomes" id="UP000380386"/>
    </source>
</evidence>
<accession>A0A5P0ZEI8</accession>
<dbReference type="NCBIfam" id="NF006505">
    <property type="entry name" value="PRK08939.1"/>
    <property type="match status" value="1"/>
</dbReference>
<dbReference type="SUPFAM" id="SSF52540">
    <property type="entry name" value="P-loop containing nucleoside triphosphate hydrolases"/>
    <property type="match status" value="1"/>
</dbReference>
<evidence type="ECO:0000313" key="3">
    <source>
        <dbReference type="EMBL" id="MQS44487.1"/>
    </source>
</evidence>
<evidence type="ECO:0000259" key="1">
    <source>
        <dbReference type="Pfam" id="PF00308"/>
    </source>
</evidence>
<dbReference type="Proteomes" id="UP000436655">
    <property type="component" value="Unassembled WGS sequence"/>
</dbReference>
<name>A0A5P0ZEI8_9LACO</name>
<evidence type="ECO:0000313" key="6">
    <source>
        <dbReference type="Proteomes" id="UP000436655"/>
    </source>
</evidence>
<dbReference type="InterPro" id="IPR013317">
    <property type="entry name" value="DnaA_dom"/>
</dbReference>
<sequence length="303" mass="34578">MEKFSDALAEGLKNYHFNSQDYNRLLAKALNDPDVKKFLVENQDNISSDAIDVSAAAIYEFYNQKNNKSEINRNYYPKLIVSNHNIEVAYFPNKQKVEADQRKAYDSSLVLMDMPKDIRNANLNDYTGVGRKQAFDAAIKFIDSYLNSDGFIPGLYLSGDFGVGKTYLLGAIANELHHHNVKTTMMHFPTFAVEMKNSIGKNNVLDKVNKVKAAEILMLDDIGADSMSSWIRDEVLGVILQYRMQESLPTFFSSNFSMKELESHLGINQRGEREPVKAARIMERVRYLSMEVFVTGENRRIKQ</sequence>
<gene>
    <name evidence="4" type="primary">dnaI</name>
    <name evidence="4" type="ORF">FHL02_00080</name>
    <name evidence="3" type="ORF">FHL03_03185</name>
</gene>
<protein>
    <submittedName>
        <fullName evidence="4">Primosomal protein DnaI</fullName>
    </submittedName>
</protein>
<dbReference type="CDD" id="cd00009">
    <property type="entry name" value="AAA"/>
    <property type="match status" value="1"/>
</dbReference>
<dbReference type="EMBL" id="VDFN01000001">
    <property type="protein sequence ID" value="MQS44487.1"/>
    <property type="molecule type" value="Genomic_DNA"/>
</dbReference>
<dbReference type="Pfam" id="PF07319">
    <property type="entry name" value="DnaI_N"/>
    <property type="match status" value="1"/>
</dbReference>
<keyword evidence="6" id="KW-1185">Reference proteome</keyword>
<dbReference type="PANTHER" id="PTHR30050:SF8">
    <property type="entry name" value="PRIMOSOMAL PROTEIN DNAI"/>
    <property type="match status" value="1"/>
</dbReference>
<dbReference type="Pfam" id="PF00308">
    <property type="entry name" value="Bac_DnaA"/>
    <property type="match status" value="1"/>
</dbReference>
<reference evidence="3" key="2">
    <citation type="submission" date="2019-05" db="EMBL/GenBank/DDBJ databases">
        <authorList>
            <person name="Schuster J.A."/>
            <person name="Ehrmann M.A."/>
        </authorList>
    </citation>
    <scope>NUCLEOTIDE SEQUENCE</scope>
    <source>
        <strain evidence="3">TMW 1.2098</strain>
    </source>
</reference>
<dbReference type="Gene3D" id="3.40.50.300">
    <property type="entry name" value="P-loop containing nucleotide triphosphate hydrolases"/>
    <property type="match status" value="1"/>
</dbReference>
<dbReference type="RefSeq" id="WP_125703273.1">
    <property type="nucleotide sequence ID" value="NZ_JBHTOO010000003.1"/>
</dbReference>
<dbReference type="InterPro" id="IPR009928">
    <property type="entry name" value="DnaI_N"/>
</dbReference>
<evidence type="ECO:0000259" key="2">
    <source>
        <dbReference type="Pfam" id="PF07319"/>
    </source>
</evidence>
<proteinExistence type="predicted"/>
<dbReference type="GO" id="GO:0006260">
    <property type="term" value="P:DNA replication"/>
    <property type="evidence" value="ECO:0007669"/>
    <property type="project" value="TreeGrafter"/>
</dbReference>
<dbReference type="OrthoDB" id="61127at2"/>
<evidence type="ECO:0000313" key="4">
    <source>
        <dbReference type="EMBL" id="MQS51409.1"/>
    </source>
</evidence>
<dbReference type="Proteomes" id="UP000380386">
    <property type="component" value="Unassembled WGS sequence"/>
</dbReference>
<comment type="caution">
    <text evidence="4">The sequence shown here is derived from an EMBL/GenBank/DDBJ whole genome shotgun (WGS) entry which is preliminary data.</text>
</comment>
<dbReference type="EMBL" id="VDFM01000001">
    <property type="protein sequence ID" value="MQS51409.1"/>
    <property type="molecule type" value="Genomic_DNA"/>
</dbReference>
<feature type="domain" description="Primosomal DnaI N-terminal" evidence="2">
    <location>
        <begin position="1"/>
        <end position="90"/>
    </location>
</feature>
<dbReference type="InterPro" id="IPR027417">
    <property type="entry name" value="P-loop_NTPase"/>
</dbReference>